<comment type="catalytic activity">
    <reaction evidence="1">
        <text>Endonucleolytic cleavage of RNA, removing 5'-extranucleotides from tRNA precursor.</text>
        <dbReference type="EC" id="3.1.26.5"/>
    </reaction>
</comment>
<evidence type="ECO:0000256" key="3">
    <source>
        <dbReference type="ARBA" id="ARBA00007626"/>
    </source>
</evidence>
<evidence type="ECO:0000256" key="13">
    <source>
        <dbReference type="SAM" id="MobiDB-lite"/>
    </source>
</evidence>
<evidence type="ECO:0000256" key="4">
    <source>
        <dbReference type="ARBA" id="ARBA00012179"/>
    </source>
</evidence>
<dbReference type="Gene3D" id="3.40.50.11980">
    <property type="match status" value="1"/>
</dbReference>
<dbReference type="GO" id="GO:0046872">
    <property type="term" value="F:metal ion binding"/>
    <property type="evidence" value="ECO:0007669"/>
    <property type="project" value="UniProtKB-KW"/>
</dbReference>
<evidence type="ECO:0000256" key="2">
    <source>
        <dbReference type="ARBA" id="ARBA00001946"/>
    </source>
</evidence>
<feature type="region of interest" description="Disordered" evidence="13">
    <location>
        <begin position="514"/>
        <end position="547"/>
    </location>
</feature>
<feature type="domain" description="PRORP" evidence="14">
    <location>
        <begin position="254"/>
        <end position="481"/>
    </location>
</feature>
<gene>
    <name evidence="16" type="ORF">LIER_24687</name>
</gene>
<evidence type="ECO:0000256" key="12">
    <source>
        <dbReference type="ARBA" id="ARBA00023211"/>
    </source>
</evidence>
<dbReference type="Proteomes" id="UP001454036">
    <property type="component" value="Unassembled WGS sequence"/>
</dbReference>
<keyword evidence="12" id="KW-0464">Manganese</keyword>
<dbReference type="Pfam" id="PF16953">
    <property type="entry name" value="PRORP"/>
    <property type="match status" value="1"/>
</dbReference>
<keyword evidence="9" id="KW-0378">Hydrolase</keyword>
<dbReference type="FunFam" id="1.25.40.10:FF:003531">
    <property type="entry name" value="Uncharacterized protein"/>
    <property type="match status" value="1"/>
</dbReference>
<dbReference type="Gene3D" id="1.25.40.10">
    <property type="entry name" value="Tetratricopeptide repeat domain"/>
    <property type="match status" value="1"/>
</dbReference>
<keyword evidence="17" id="KW-1185">Reference proteome</keyword>
<evidence type="ECO:0000313" key="17">
    <source>
        <dbReference type="Proteomes" id="UP001454036"/>
    </source>
</evidence>
<reference evidence="16 17" key="1">
    <citation type="submission" date="2024-01" db="EMBL/GenBank/DDBJ databases">
        <title>The complete chloroplast genome sequence of Lithospermum erythrorhizon: insights into the phylogenetic relationship among Boraginaceae species and the maternal lineages of purple gromwells.</title>
        <authorList>
            <person name="Okada T."/>
            <person name="Watanabe K."/>
        </authorList>
    </citation>
    <scope>NUCLEOTIDE SEQUENCE [LARGE SCALE GENOMIC DNA]</scope>
</reference>
<dbReference type="AlphaFoldDB" id="A0AAV3R3I9"/>
<dbReference type="GO" id="GO:0004526">
    <property type="term" value="F:ribonuclease P activity"/>
    <property type="evidence" value="ECO:0007669"/>
    <property type="project" value="UniProtKB-EC"/>
</dbReference>
<dbReference type="InterPro" id="IPR033443">
    <property type="entry name" value="PROP1-like_PPR_dom"/>
</dbReference>
<sequence length="547" mass="61004">MNKSNQRRRKNLSPEVQFRINLDQCTKTKNLSSAATLFHSTTAFHLTLHHYNSFLYISTTILSDPTSSESTKTSAIEFGFKVYAHMVSSKVVPNEATATAVARLAAAKGDGDTAFELAKGVGKGGRLRTYGPALFCYCKNGEEEKGYDVEDHMGAVGLQVEEPELAALLKVSMEKGRELKVYEYLHKLRNSVRGVDESTAEIIQSWFGREEASGVGLDNWDKEQVKEANVKNGGGWHGTGWLGRGKWLVQKSNISSDGRCLSCSEQLFCVDTSREETEKFSQSVASLAKEREVEAHFTEFQDWLEGHLDYEAVVDGANVGLYQQNFADGGFSMTQLDAVVKETYNRSKKWPLIVLHNKRVRTLFEDADNREILEKWKEDGALYATPYGSNDDWYWLYAAVKLKCLLVTNDEMRDHIFELFGSRSFSTWKERHQVRYTFGKGNLKLILPPLYSTVIQESESGSWHVPLAGENSDESSRTWLCITRHGSSETSAKVSSIVSLHKCDDQTSASSAEAFNTNGVNGGSDAHISATTSLPVTGKRKDRSPIS</sequence>
<name>A0AAV3R3I9_LITER</name>
<keyword evidence="7" id="KW-0479">Metal-binding</keyword>
<comment type="cofactor">
    <cofactor evidence="2">
        <name>Mg(2+)</name>
        <dbReference type="ChEBI" id="CHEBI:18420"/>
    </cofactor>
</comment>
<dbReference type="InterPro" id="IPR011990">
    <property type="entry name" value="TPR-like_helical_dom_sf"/>
</dbReference>
<evidence type="ECO:0000256" key="11">
    <source>
        <dbReference type="ARBA" id="ARBA00022842"/>
    </source>
</evidence>
<evidence type="ECO:0000256" key="7">
    <source>
        <dbReference type="ARBA" id="ARBA00022723"/>
    </source>
</evidence>
<comment type="caution">
    <text evidence="16">The sequence shown here is derived from an EMBL/GenBank/DDBJ whole genome shotgun (WGS) entry which is preliminary data.</text>
</comment>
<accession>A0AAV3R3I9</accession>
<feature type="compositionally biased region" description="Basic residues" evidence="13">
    <location>
        <begin position="538"/>
        <end position="547"/>
    </location>
</feature>
<keyword evidence="11" id="KW-0460">Magnesium</keyword>
<protein>
    <recommendedName>
        <fullName evidence="4">ribonuclease P</fullName>
        <ecNumber evidence="4">3.1.26.5</ecNumber>
    </recommendedName>
</protein>
<evidence type="ECO:0000259" key="14">
    <source>
        <dbReference type="Pfam" id="PF16953"/>
    </source>
</evidence>
<keyword evidence="8" id="KW-0677">Repeat</keyword>
<evidence type="ECO:0000256" key="10">
    <source>
        <dbReference type="ARBA" id="ARBA00022833"/>
    </source>
</evidence>
<dbReference type="EC" id="3.1.26.5" evidence="4"/>
<proteinExistence type="inferred from homology"/>
<evidence type="ECO:0000256" key="9">
    <source>
        <dbReference type="ARBA" id="ARBA00022801"/>
    </source>
</evidence>
<organism evidence="16 17">
    <name type="scientific">Lithospermum erythrorhizon</name>
    <name type="common">Purple gromwell</name>
    <name type="synonym">Lithospermum officinale var. erythrorhizon</name>
    <dbReference type="NCBI Taxonomy" id="34254"/>
    <lineage>
        <taxon>Eukaryota</taxon>
        <taxon>Viridiplantae</taxon>
        <taxon>Streptophyta</taxon>
        <taxon>Embryophyta</taxon>
        <taxon>Tracheophyta</taxon>
        <taxon>Spermatophyta</taxon>
        <taxon>Magnoliopsida</taxon>
        <taxon>eudicotyledons</taxon>
        <taxon>Gunneridae</taxon>
        <taxon>Pentapetalae</taxon>
        <taxon>asterids</taxon>
        <taxon>lamiids</taxon>
        <taxon>Boraginales</taxon>
        <taxon>Boraginaceae</taxon>
        <taxon>Boraginoideae</taxon>
        <taxon>Lithospermeae</taxon>
        <taxon>Lithospermum</taxon>
    </lineage>
</organism>
<dbReference type="GO" id="GO:0001682">
    <property type="term" value="P:tRNA 5'-leader removal"/>
    <property type="evidence" value="ECO:0007669"/>
    <property type="project" value="TreeGrafter"/>
</dbReference>
<dbReference type="Pfam" id="PF17177">
    <property type="entry name" value="PPR_long"/>
    <property type="match status" value="1"/>
</dbReference>
<keyword evidence="5" id="KW-0819">tRNA processing</keyword>
<dbReference type="EMBL" id="BAABME010007239">
    <property type="protein sequence ID" value="GAA0170430.1"/>
    <property type="molecule type" value="Genomic_DNA"/>
</dbReference>
<evidence type="ECO:0000256" key="5">
    <source>
        <dbReference type="ARBA" id="ARBA00022694"/>
    </source>
</evidence>
<evidence type="ECO:0000256" key="6">
    <source>
        <dbReference type="ARBA" id="ARBA00022722"/>
    </source>
</evidence>
<evidence type="ECO:0000256" key="1">
    <source>
        <dbReference type="ARBA" id="ARBA00000928"/>
    </source>
</evidence>
<evidence type="ECO:0000259" key="15">
    <source>
        <dbReference type="Pfam" id="PF17177"/>
    </source>
</evidence>
<keyword evidence="6" id="KW-0540">Nuclease</keyword>
<evidence type="ECO:0000256" key="8">
    <source>
        <dbReference type="ARBA" id="ARBA00022737"/>
    </source>
</evidence>
<comment type="similarity">
    <text evidence="3">Belongs to the PPR family. P subfamily.</text>
</comment>
<dbReference type="InterPro" id="IPR031595">
    <property type="entry name" value="PRORP_C"/>
</dbReference>
<feature type="domain" description="PROP1-like PPR" evidence="15">
    <location>
        <begin position="6"/>
        <end position="213"/>
    </location>
</feature>
<evidence type="ECO:0000313" key="16">
    <source>
        <dbReference type="EMBL" id="GAA0170430.1"/>
    </source>
</evidence>
<keyword evidence="10" id="KW-0862">Zinc</keyword>
<dbReference type="FunFam" id="3.40.50.11980:FF:000002">
    <property type="entry name" value="Proteinaceous RNase P 2"/>
    <property type="match status" value="1"/>
</dbReference>
<dbReference type="PANTHER" id="PTHR13547:SF13">
    <property type="entry name" value="PROTEINACEOUS RNASE P 2"/>
    <property type="match status" value="1"/>
</dbReference>
<dbReference type="PANTHER" id="PTHR13547">
    <property type="match status" value="1"/>
</dbReference>